<proteinExistence type="predicted"/>
<keyword evidence="2" id="KW-1185">Reference proteome</keyword>
<dbReference type="Proteomes" id="UP000324222">
    <property type="component" value="Unassembled WGS sequence"/>
</dbReference>
<reference evidence="1 2" key="1">
    <citation type="submission" date="2019-05" db="EMBL/GenBank/DDBJ databases">
        <title>Another draft genome of Portunus trituberculatus and its Hox gene families provides insights of decapod evolution.</title>
        <authorList>
            <person name="Jeong J.-H."/>
            <person name="Song I."/>
            <person name="Kim S."/>
            <person name="Choi T."/>
            <person name="Kim D."/>
            <person name="Ryu S."/>
            <person name="Kim W."/>
        </authorList>
    </citation>
    <scope>NUCLEOTIDE SEQUENCE [LARGE SCALE GENOMIC DNA]</scope>
    <source>
        <tissue evidence="1">Muscle</tissue>
    </source>
</reference>
<gene>
    <name evidence="1" type="ORF">E2C01_080317</name>
</gene>
<evidence type="ECO:0000313" key="2">
    <source>
        <dbReference type="Proteomes" id="UP000324222"/>
    </source>
</evidence>
<sequence>MRLYRALFRQARALIEERLDYYSQFNPSPLSMQQFTDFECLLAVIFRIDEDILEKKWVIVQSFTTISYVFFTHLKR</sequence>
<protein>
    <submittedName>
        <fullName evidence="1">Uncharacterized protein</fullName>
    </submittedName>
</protein>
<accession>A0A5B7IV37</accession>
<dbReference type="AlphaFoldDB" id="A0A5B7IV37"/>
<name>A0A5B7IV37_PORTR</name>
<evidence type="ECO:0000313" key="1">
    <source>
        <dbReference type="EMBL" id="MPC85536.1"/>
    </source>
</evidence>
<dbReference type="EMBL" id="VSRR010068731">
    <property type="protein sequence ID" value="MPC85536.1"/>
    <property type="molecule type" value="Genomic_DNA"/>
</dbReference>
<organism evidence="1 2">
    <name type="scientific">Portunus trituberculatus</name>
    <name type="common">Swimming crab</name>
    <name type="synonym">Neptunus trituberculatus</name>
    <dbReference type="NCBI Taxonomy" id="210409"/>
    <lineage>
        <taxon>Eukaryota</taxon>
        <taxon>Metazoa</taxon>
        <taxon>Ecdysozoa</taxon>
        <taxon>Arthropoda</taxon>
        <taxon>Crustacea</taxon>
        <taxon>Multicrustacea</taxon>
        <taxon>Malacostraca</taxon>
        <taxon>Eumalacostraca</taxon>
        <taxon>Eucarida</taxon>
        <taxon>Decapoda</taxon>
        <taxon>Pleocyemata</taxon>
        <taxon>Brachyura</taxon>
        <taxon>Eubrachyura</taxon>
        <taxon>Portunoidea</taxon>
        <taxon>Portunidae</taxon>
        <taxon>Portuninae</taxon>
        <taxon>Portunus</taxon>
    </lineage>
</organism>
<dbReference type="OrthoDB" id="241648at2759"/>
<comment type="caution">
    <text evidence="1">The sequence shown here is derived from an EMBL/GenBank/DDBJ whole genome shotgun (WGS) entry which is preliminary data.</text>
</comment>